<feature type="compositionally biased region" description="Low complexity" evidence="1">
    <location>
        <begin position="1"/>
        <end position="13"/>
    </location>
</feature>
<dbReference type="InParanoid" id="A0A1D6IGS5"/>
<dbReference type="EMBL" id="CM007650">
    <property type="protein sequence ID" value="ONM58721.1"/>
    <property type="molecule type" value="Genomic_DNA"/>
</dbReference>
<name>A0A1D6IGS5_MAIZE</name>
<reference evidence="2" key="1">
    <citation type="submission" date="2015-12" db="EMBL/GenBank/DDBJ databases">
        <title>Update maize B73 reference genome by single molecule sequencing technologies.</title>
        <authorList>
            <consortium name="Maize Genome Sequencing Project"/>
            <person name="Ware D."/>
        </authorList>
    </citation>
    <scope>NUCLEOTIDE SEQUENCE [LARGE SCALE GENOMIC DNA]</scope>
    <source>
        <tissue evidence="2">Seedling</tissue>
    </source>
</reference>
<dbReference type="OMA" id="RAGPECN"/>
<accession>A0A1D6IGS5</accession>
<proteinExistence type="predicted"/>
<dbReference type="eggNOG" id="ENOG502R5UP">
    <property type="taxonomic scope" value="Eukaryota"/>
</dbReference>
<protein>
    <submittedName>
        <fullName evidence="2">Uncharacterized protein</fullName>
    </submittedName>
</protein>
<sequence length="166" mass="16967">MASSMMSSRAGAAAAGGGEHRRQHVTVACGGLTRPSTRPVPGAAGPRPGTPRPRGPAAAAGGSSSSSPTGRAGPECNWWGAAARQQATPRRTRSARAAGARVPTGKGNRELVRRALTPPAARGRGRGRAGGAVLLRRWSFRPAPSRLRNASSLSSQSPDSPRPRPS</sequence>
<dbReference type="AlphaFoldDB" id="A0A1D6IGS5"/>
<gene>
    <name evidence="2" type="ORF">ZEAMMB73_Zm00001d021816</name>
</gene>
<feature type="region of interest" description="Disordered" evidence="1">
    <location>
        <begin position="1"/>
        <end position="166"/>
    </location>
</feature>
<evidence type="ECO:0000313" key="2">
    <source>
        <dbReference type="EMBL" id="ONM58721.1"/>
    </source>
</evidence>
<evidence type="ECO:0000256" key="1">
    <source>
        <dbReference type="SAM" id="MobiDB-lite"/>
    </source>
</evidence>
<dbReference type="PaxDb" id="4577-GRMZM2G405017_P01"/>
<feature type="compositionally biased region" description="Low complexity" evidence="1">
    <location>
        <begin position="55"/>
        <end position="101"/>
    </location>
</feature>
<organism evidence="2">
    <name type="scientific">Zea mays</name>
    <name type="common">Maize</name>
    <dbReference type="NCBI Taxonomy" id="4577"/>
    <lineage>
        <taxon>Eukaryota</taxon>
        <taxon>Viridiplantae</taxon>
        <taxon>Streptophyta</taxon>
        <taxon>Embryophyta</taxon>
        <taxon>Tracheophyta</taxon>
        <taxon>Spermatophyta</taxon>
        <taxon>Magnoliopsida</taxon>
        <taxon>Liliopsida</taxon>
        <taxon>Poales</taxon>
        <taxon>Poaceae</taxon>
        <taxon>PACMAD clade</taxon>
        <taxon>Panicoideae</taxon>
        <taxon>Andropogonodae</taxon>
        <taxon>Andropogoneae</taxon>
        <taxon>Tripsacinae</taxon>
        <taxon>Zea</taxon>
    </lineage>
</organism>